<feature type="region of interest" description="Disordered" evidence="1">
    <location>
        <begin position="37"/>
        <end position="58"/>
    </location>
</feature>
<name>A0A2T7FB67_9POAL</name>
<organism evidence="2 3">
    <name type="scientific">Panicum hallii var. hallii</name>
    <dbReference type="NCBI Taxonomy" id="1504633"/>
    <lineage>
        <taxon>Eukaryota</taxon>
        <taxon>Viridiplantae</taxon>
        <taxon>Streptophyta</taxon>
        <taxon>Embryophyta</taxon>
        <taxon>Tracheophyta</taxon>
        <taxon>Spermatophyta</taxon>
        <taxon>Magnoliopsida</taxon>
        <taxon>Liliopsida</taxon>
        <taxon>Poales</taxon>
        <taxon>Poaceae</taxon>
        <taxon>PACMAD clade</taxon>
        <taxon>Panicoideae</taxon>
        <taxon>Panicodae</taxon>
        <taxon>Paniceae</taxon>
        <taxon>Panicinae</taxon>
        <taxon>Panicum</taxon>
        <taxon>Panicum sect. Panicum</taxon>
    </lineage>
</organism>
<accession>A0A2T7FB67</accession>
<gene>
    <name evidence="2" type="ORF">GQ55_1G362300</name>
</gene>
<proteinExistence type="predicted"/>
<evidence type="ECO:0000256" key="1">
    <source>
        <dbReference type="SAM" id="MobiDB-lite"/>
    </source>
</evidence>
<keyword evidence="3" id="KW-1185">Reference proteome</keyword>
<dbReference type="Gramene" id="PUZ77326">
    <property type="protein sequence ID" value="PUZ77326"/>
    <property type="gene ID" value="GQ55_1G362300"/>
</dbReference>
<protein>
    <submittedName>
        <fullName evidence="2">Uncharacterized protein</fullName>
    </submittedName>
</protein>
<dbReference type="Proteomes" id="UP000244336">
    <property type="component" value="Chromosome 1"/>
</dbReference>
<reference evidence="2 3" key="1">
    <citation type="submission" date="2018-04" db="EMBL/GenBank/DDBJ databases">
        <title>WGS assembly of Panicum hallii var. hallii HAL2.</title>
        <authorList>
            <person name="Lovell J."/>
            <person name="Jenkins J."/>
            <person name="Lowry D."/>
            <person name="Mamidi S."/>
            <person name="Sreedasyam A."/>
            <person name="Weng X."/>
            <person name="Barry K."/>
            <person name="Bonette J."/>
            <person name="Campitelli B."/>
            <person name="Daum C."/>
            <person name="Gordon S."/>
            <person name="Gould B."/>
            <person name="Lipzen A."/>
            <person name="MacQueen A."/>
            <person name="Palacio-Mejia J."/>
            <person name="Plott C."/>
            <person name="Shakirov E."/>
            <person name="Shu S."/>
            <person name="Yoshinaga Y."/>
            <person name="Zane M."/>
            <person name="Rokhsar D."/>
            <person name="Grimwood J."/>
            <person name="Schmutz J."/>
            <person name="Juenger T."/>
        </authorList>
    </citation>
    <scope>NUCLEOTIDE SEQUENCE [LARGE SCALE GENOMIC DNA]</scope>
    <source>
        <strain evidence="3">cv. HAL2</strain>
    </source>
</reference>
<dbReference type="EMBL" id="CM009749">
    <property type="protein sequence ID" value="PUZ77326.1"/>
    <property type="molecule type" value="Genomic_DNA"/>
</dbReference>
<sequence>MRMPHGEARARLWGWRRWSGAPHAAWQDRCGPWREETMPRSPLVRASTRRRGGRAARLRRSRARGLACDLEAAQQCSFGGGGH</sequence>
<evidence type="ECO:0000313" key="2">
    <source>
        <dbReference type="EMBL" id="PUZ77326.1"/>
    </source>
</evidence>
<feature type="compositionally biased region" description="Basic residues" evidence="1">
    <location>
        <begin position="47"/>
        <end position="58"/>
    </location>
</feature>
<dbReference type="AlphaFoldDB" id="A0A2T7FB67"/>
<evidence type="ECO:0000313" key="3">
    <source>
        <dbReference type="Proteomes" id="UP000244336"/>
    </source>
</evidence>